<gene>
    <name evidence="2" type="ORF">SAMN02910406_01937</name>
</gene>
<evidence type="ECO:0000313" key="2">
    <source>
        <dbReference type="EMBL" id="SFC56074.1"/>
    </source>
</evidence>
<dbReference type="OrthoDB" id="1829874at2"/>
<accession>A0A1I1K5E9</accession>
<reference evidence="2 3" key="1">
    <citation type="submission" date="2016-10" db="EMBL/GenBank/DDBJ databases">
        <authorList>
            <person name="de Groot N.N."/>
        </authorList>
    </citation>
    <scope>NUCLEOTIDE SEQUENCE [LARGE SCALE GENOMIC DNA]</scope>
    <source>
        <strain evidence="2 3">AR67</strain>
    </source>
</reference>
<evidence type="ECO:0000313" key="3">
    <source>
        <dbReference type="Proteomes" id="UP000182192"/>
    </source>
</evidence>
<keyword evidence="1" id="KW-1133">Transmembrane helix</keyword>
<proteinExistence type="predicted"/>
<organism evidence="2 3">
    <name type="scientific">Ruminococcus albus</name>
    <dbReference type="NCBI Taxonomy" id="1264"/>
    <lineage>
        <taxon>Bacteria</taxon>
        <taxon>Bacillati</taxon>
        <taxon>Bacillota</taxon>
        <taxon>Clostridia</taxon>
        <taxon>Eubacteriales</taxon>
        <taxon>Oscillospiraceae</taxon>
        <taxon>Ruminococcus</taxon>
    </lineage>
</organism>
<protein>
    <recommendedName>
        <fullName evidence="4">PH domain-containing protein</fullName>
    </recommendedName>
</protein>
<evidence type="ECO:0008006" key="4">
    <source>
        <dbReference type="Google" id="ProtNLM"/>
    </source>
</evidence>
<dbReference type="EMBL" id="FOKQ01000015">
    <property type="protein sequence ID" value="SFC56074.1"/>
    <property type="molecule type" value="Genomic_DNA"/>
</dbReference>
<dbReference type="Proteomes" id="UP000182192">
    <property type="component" value="Unassembled WGS sequence"/>
</dbReference>
<sequence length="171" mass="19709">MKNNYTRASDFFSDEAIAWSGILPLFILLPLYTTIDNDKTIFVPIILIGIFAPIIVMSFLNVMMQEISFDANDTQVTFSCLGKNTVIRYGEIKDMKIERRNNEFKTRSGIQRCYVETLTITTASETHVFSAKMDIDYDKVAANPAELTVQFENSKFSRLKNYIEERIYINI</sequence>
<keyword evidence="1" id="KW-0472">Membrane</keyword>
<keyword evidence="1" id="KW-0812">Transmembrane</keyword>
<feature type="transmembrane region" description="Helical" evidence="1">
    <location>
        <begin position="41"/>
        <end position="60"/>
    </location>
</feature>
<dbReference type="RefSeq" id="WP_074961365.1">
    <property type="nucleotide sequence ID" value="NZ_FOKQ01000015.1"/>
</dbReference>
<evidence type="ECO:0000256" key="1">
    <source>
        <dbReference type="SAM" id="Phobius"/>
    </source>
</evidence>
<feature type="transmembrane region" description="Helical" evidence="1">
    <location>
        <begin position="16"/>
        <end position="35"/>
    </location>
</feature>
<name>A0A1I1K5E9_RUMAL</name>
<dbReference type="AlphaFoldDB" id="A0A1I1K5E9"/>